<reference evidence="1 2" key="2">
    <citation type="journal article" date="2016" name="Environ. Microbiol. Rep.">
        <title>Metagenomic evidence for the presence of phototrophic Gemmatimonadetes bacteria in diverse environments.</title>
        <authorList>
            <person name="Zeng Y."/>
            <person name="Baumbach J."/>
            <person name="Barbosa E.G."/>
            <person name="Azevedo V."/>
            <person name="Zhang C."/>
            <person name="Koblizek M."/>
        </authorList>
    </citation>
    <scope>NUCLEOTIDE SEQUENCE [LARGE SCALE GENOMIC DNA]</scope>
    <source>
        <strain evidence="1 2">AP64</strain>
    </source>
</reference>
<dbReference type="AlphaFoldDB" id="A0A143BNA9"/>
<dbReference type="EMBL" id="CP011454">
    <property type="protein sequence ID" value="AMW05914.1"/>
    <property type="molecule type" value="Genomic_DNA"/>
</dbReference>
<protein>
    <submittedName>
        <fullName evidence="1">Uncharacterized protein</fullName>
    </submittedName>
</protein>
<dbReference type="PROSITE" id="PS51257">
    <property type="entry name" value="PROKAR_LIPOPROTEIN"/>
    <property type="match status" value="1"/>
</dbReference>
<name>A0A143BNA9_9BACT</name>
<gene>
    <name evidence="1" type="ORF">GEMMAAP_16185</name>
</gene>
<accession>A0A143BNA9</accession>
<dbReference type="STRING" id="1379270.GEMMAAP_16185"/>
<proteinExistence type="predicted"/>
<dbReference type="RefSeq" id="WP_026848362.1">
    <property type="nucleotide sequence ID" value="NZ_CP011454.1"/>
</dbReference>
<evidence type="ECO:0000313" key="2">
    <source>
        <dbReference type="Proteomes" id="UP000076404"/>
    </source>
</evidence>
<dbReference type="KEGG" id="gph:GEMMAAP_16185"/>
<evidence type="ECO:0000313" key="1">
    <source>
        <dbReference type="EMBL" id="AMW05914.1"/>
    </source>
</evidence>
<sequence>MRWRYIALLLLVSVSACGPGRDYPSERAVLKATLLELFSRREQAQVITVWHDPRQQSPTLSAFGGPWDHHDTLALQVVDTTAFGLPFLVERITLGEMERFFRDHPKGWDAWFADHPGNAGVVEVVKPRMFQDSAIVYVGRACGELCRSAWRVTVARRSGTWAVSRVDVLKVP</sequence>
<keyword evidence="2" id="KW-1185">Reference proteome</keyword>
<dbReference type="Proteomes" id="UP000076404">
    <property type="component" value="Chromosome"/>
</dbReference>
<organism evidence="1 2">
    <name type="scientific">Gemmatimonas phototrophica</name>
    <dbReference type="NCBI Taxonomy" id="1379270"/>
    <lineage>
        <taxon>Bacteria</taxon>
        <taxon>Pseudomonadati</taxon>
        <taxon>Gemmatimonadota</taxon>
        <taxon>Gemmatimonadia</taxon>
        <taxon>Gemmatimonadales</taxon>
        <taxon>Gemmatimonadaceae</taxon>
        <taxon>Gemmatimonas</taxon>
    </lineage>
</organism>
<reference evidence="1 2" key="1">
    <citation type="journal article" date="2014" name="Proc. Natl. Acad. Sci. U.S.A.">
        <title>Functional type 2 photosynthetic reaction centers found in the rare bacterial phylum Gemmatimonadetes.</title>
        <authorList>
            <person name="Zeng Y."/>
            <person name="Feng F."/>
            <person name="Medova H."/>
            <person name="Dean J."/>
            <person name="Koblizek M."/>
        </authorList>
    </citation>
    <scope>NUCLEOTIDE SEQUENCE [LARGE SCALE GENOMIC DNA]</scope>
    <source>
        <strain evidence="1 2">AP64</strain>
    </source>
</reference>